<reference evidence="1" key="1">
    <citation type="submission" date="2021-01" db="EMBL/GenBank/DDBJ databases">
        <authorList>
            <person name="Corre E."/>
            <person name="Pelletier E."/>
            <person name="Niang G."/>
            <person name="Scheremetjew M."/>
            <person name="Finn R."/>
            <person name="Kale V."/>
            <person name="Holt S."/>
            <person name="Cochrane G."/>
            <person name="Meng A."/>
            <person name="Brown T."/>
            <person name="Cohen L."/>
        </authorList>
    </citation>
    <scope>NUCLEOTIDE SEQUENCE</scope>
    <source>
        <strain evidence="1">CCMP2222</strain>
    </source>
</reference>
<sequence length="119" mass="13869">MYWAQTSQSALTKKYTELCMIMDSFDQVNAAEVELRREFLWGLDEIDFWFMGMAKDILQTEFAKRRCRTGYSDKKLSKVPLGSIREIRSMTTEHSITQAQRSTQLVERAAPGEMQFVDL</sequence>
<evidence type="ECO:0000313" key="1">
    <source>
        <dbReference type="EMBL" id="CAD9536947.1"/>
    </source>
</evidence>
<dbReference type="EMBL" id="HBGQ01097771">
    <property type="protein sequence ID" value="CAD9536947.1"/>
    <property type="molecule type" value="Transcribed_RNA"/>
</dbReference>
<dbReference type="AlphaFoldDB" id="A0A7S2J545"/>
<gene>
    <name evidence="1" type="ORF">AAND1436_LOCUS46723</name>
</gene>
<proteinExistence type="predicted"/>
<name>A0A7S2J545_9DINO</name>
<accession>A0A7S2J545</accession>
<protein>
    <submittedName>
        <fullName evidence="1">Uncharacterized protein</fullName>
    </submittedName>
</protein>
<organism evidence="1">
    <name type="scientific">Alexandrium andersonii</name>
    <dbReference type="NCBI Taxonomy" id="327968"/>
    <lineage>
        <taxon>Eukaryota</taxon>
        <taxon>Sar</taxon>
        <taxon>Alveolata</taxon>
        <taxon>Dinophyceae</taxon>
        <taxon>Gonyaulacales</taxon>
        <taxon>Pyrocystaceae</taxon>
        <taxon>Alexandrium</taxon>
    </lineage>
</organism>